<evidence type="ECO:0000313" key="2">
    <source>
        <dbReference type="Proteomes" id="UP000314294"/>
    </source>
</evidence>
<gene>
    <name evidence="1" type="ORF">EYF80_053415</name>
</gene>
<proteinExistence type="predicted"/>
<keyword evidence="2" id="KW-1185">Reference proteome</keyword>
<name>A0A4Z2F5M6_9TELE</name>
<sequence>MPACLLQVLCGKVHKCIIPLFVEALKHSVIATDRPEAVVEVGGVEQRPGLPGLLQDRQHDLVPQGRVQAQYLLDVAEQLGGLHLGQQAALLQVQQPAQEQLQKGIRQETSHQTRRGHKAFKAKGVLVEGELLRHLGQPEQHVGVQLALELLQTIRLLQRDGHHLENPP</sequence>
<comment type="caution">
    <text evidence="1">The sequence shown here is derived from an EMBL/GenBank/DDBJ whole genome shotgun (WGS) entry which is preliminary data.</text>
</comment>
<reference evidence="1 2" key="1">
    <citation type="submission" date="2019-03" db="EMBL/GenBank/DDBJ databases">
        <title>First draft genome of Liparis tanakae, snailfish: a comprehensive survey of snailfish specific genes.</title>
        <authorList>
            <person name="Kim W."/>
            <person name="Song I."/>
            <person name="Jeong J.-H."/>
            <person name="Kim D."/>
            <person name="Kim S."/>
            <person name="Ryu S."/>
            <person name="Song J.Y."/>
            <person name="Lee S.K."/>
        </authorList>
    </citation>
    <scope>NUCLEOTIDE SEQUENCE [LARGE SCALE GENOMIC DNA]</scope>
    <source>
        <tissue evidence="1">Muscle</tissue>
    </source>
</reference>
<evidence type="ECO:0000313" key="1">
    <source>
        <dbReference type="EMBL" id="TNN36415.1"/>
    </source>
</evidence>
<accession>A0A4Z2F5M6</accession>
<organism evidence="1 2">
    <name type="scientific">Liparis tanakae</name>
    <name type="common">Tanaka's snailfish</name>
    <dbReference type="NCBI Taxonomy" id="230148"/>
    <lineage>
        <taxon>Eukaryota</taxon>
        <taxon>Metazoa</taxon>
        <taxon>Chordata</taxon>
        <taxon>Craniata</taxon>
        <taxon>Vertebrata</taxon>
        <taxon>Euteleostomi</taxon>
        <taxon>Actinopterygii</taxon>
        <taxon>Neopterygii</taxon>
        <taxon>Teleostei</taxon>
        <taxon>Neoteleostei</taxon>
        <taxon>Acanthomorphata</taxon>
        <taxon>Eupercaria</taxon>
        <taxon>Perciformes</taxon>
        <taxon>Cottioidei</taxon>
        <taxon>Cottales</taxon>
        <taxon>Liparidae</taxon>
        <taxon>Liparis</taxon>
    </lineage>
</organism>
<protein>
    <submittedName>
        <fullName evidence="1">Uncharacterized protein</fullName>
    </submittedName>
</protein>
<dbReference type="EMBL" id="SRLO01001621">
    <property type="protein sequence ID" value="TNN36415.1"/>
    <property type="molecule type" value="Genomic_DNA"/>
</dbReference>
<dbReference type="Proteomes" id="UP000314294">
    <property type="component" value="Unassembled WGS sequence"/>
</dbReference>
<dbReference type="AlphaFoldDB" id="A0A4Z2F5M6"/>